<feature type="compositionally biased region" description="Basic and acidic residues" evidence="9">
    <location>
        <begin position="320"/>
        <end position="343"/>
    </location>
</feature>
<sequence length="503" mass="57513">MEIKEMMMTGKLWTSLGSTAAALMVGWAMFQPFCPLDPRDYFNKYGHKLVTFFSPYIEIRFSEFDAKRFKRSEVYSAIEAYLMFNSSKQAKRLKADAGKNSRSVVLSMDDEEQVTEEFQGATFWWSSYKTVSRAAMFSYYPNSDEKRYYVLTFHKRYRDLVTVSYLNHVIEEGKTVRVTNKQRKIYTNNGSDDSDGSNWSHVVFEHPSTFQTLAMDPKKKTEIMEDLITFKKSKDYYKKIGKAWKRGYLLYGPPGTGKSSMIAAIANLLDYDVYDLELTIVKNNTELRKLLIETSGKSIIVIEDIDCSLDLTGQRKKNKKEKEKEKKEGEANSDAIKEEEEKRKDKESKVTLSGLLNFIDGLWSAIGGERLIIFTTNCVDQLDPALIRRGRMDKHIEMSYCSYEGFKVLAKNYLDLESDPLFDTIHGLLNDTEITPADVAENLMSKTFEVNAKECLEALISALLEAKERARLKADEAMAAAKKVGETSTLTQEDEEGREGIVD</sequence>
<dbReference type="Pfam" id="PF25568">
    <property type="entry name" value="AAA_lid_At3g28540"/>
    <property type="match status" value="1"/>
</dbReference>
<keyword evidence="5" id="KW-0460">Magnesium</keyword>
<dbReference type="AlphaFoldDB" id="A0A9Q0QV29"/>
<dbReference type="GO" id="GO:0016887">
    <property type="term" value="F:ATP hydrolysis activity"/>
    <property type="evidence" value="ECO:0007669"/>
    <property type="project" value="InterPro"/>
</dbReference>
<dbReference type="InterPro" id="IPR027417">
    <property type="entry name" value="P-loop_NTPase"/>
</dbReference>
<feature type="region of interest" description="Disordered" evidence="9">
    <location>
        <begin position="316"/>
        <end position="343"/>
    </location>
</feature>
<evidence type="ECO:0000256" key="3">
    <source>
        <dbReference type="ARBA" id="ARBA00022741"/>
    </source>
</evidence>
<dbReference type="OrthoDB" id="10251412at2759"/>
<gene>
    <name evidence="11" type="ORF">NE237_006192</name>
</gene>
<name>A0A9Q0QV29_9MAGN</name>
<comment type="catalytic activity">
    <reaction evidence="6">
        <text>ATP + H2O = ADP + phosphate + H(+)</text>
        <dbReference type="Rhea" id="RHEA:13065"/>
        <dbReference type="ChEBI" id="CHEBI:15377"/>
        <dbReference type="ChEBI" id="CHEBI:15378"/>
        <dbReference type="ChEBI" id="CHEBI:30616"/>
        <dbReference type="ChEBI" id="CHEBI:43474"/>
        <dbReference type="ChEBI" id="CHEBI:456216"/>
    </reaction>
</comment>
<dbReference type="GO" id="GO:0005524">
    <property type="term" value="F:ATP binding"/>
    <property type="evidence" value="ECO:0007669"/>
    <property type="project" value="UniProtKB-KW"/>
</dbReference>
<comment type="similarity">
    <text evidence="2">Belongs to the AAA ATPase family. BCS1 subfamily.</text>
</comment>
<evidence type="ECO:0000256" key="9">
    <source>
        <dbReference type="SAM" id="MobiDB-lite"/>
    </source>
</evidence>
<protein>
    <recommendedName>
        <fullName evidence="10">AAA+ ATPase domain-containing protein</fullName>
    </recommendedName>
</protein>
<proteinExistence type="inferred from homology"/>
<dbReference type="Pfam" id="PF00004">
    <property type="entry name" value="AAA"/>
    <property type="match status" value="2"/>
</dbReference>
<dbReference type="InterPro" id="IPR003959">
    <property type="entry name" value="ATPase_AAA_core"/>
</dbReference>
<feature type="region of interest" description="Disordered" evidence="9">
    <location>
        <begin position="481"/>
        <end position="503"/>
    </location>
</feature>
<comment type="caution">
    <text evidence="11">The sequence shown here is derived from an EMBL/GenBank/DDBJ whole genome shotgun (WGS) entry which is preliminary data.</text>
</comment>
<dbReference type="InterPro" id="IPR058017">
    <property type="entry name" value="At3g28540-like_C"/>
</dbReference>
<reference evidence="11" key="1">
    <citation type="journal article" date="2023" name="Plant J.">
        <title>The genome of the king protea, Protea cynaroides.</title>
        <authorList>
            <person name="Chang J."/>
            <person name="Duong T.A."/>
            <person name="Schoeman C."/>
            <person name="Ma X."/>
            <person name="Roodt D."/>
            <person name="Barker N."/>
            <person name="Li Z."/>
            <person name="Van de Peer Y."/>
            <person name="Mizrachi E."/>
        </authorList>
    </citation>
    <scope>NUCLEOTIDE SEQUENCE</scope>
    <source>
        <tissue evidence="11">Young leaves</tissue>
    </source>
</reference>
<dbReference type="EMBL" id="JAMYWD010000004">
    <property type="protein sequence ID" value="KAJ4973018.1"/>
    <property type="molecule type" value="Genomic_DNA"/>
</dbReference>
<evidence type="ECO:0000256" key="8">
    <source>
        <dbReference type="SAM" id="Coils"/>
    </source>
</evidence>
<comment type="cofactor">
    <cofactor evidence="1">
        <name>Mg(2+)</name>
        <dbReference type="ChEBI" id="CHEBI:18420"/>
    </cofactor>
</comment>
<dbReference type="InterPro" id="IPR025753">
    <property type="entry name" value="AAA_N_dom"/>
</dbReference>
<dbReference type="GO" id="GO:0006950">
    <property type="term" value="P:response to stress"/>
    <property type="evidence" value="ECO:0007669"/>
    <property type="project" value="UniProtKB-ARBA"/>
</dbReference>
<feature type="domain" description="AAA+ ATPase" evidence="10">
    <location>
        <begin position="244"/>
        <end position="402"/>
    </location>
</feature>
<dbReference type="CDD" id="cd19510">
    <property type="entry name" value="RecA-like_BCS1"/>
    <property type="match status" value="1"/>
</dbReference>
<evidence type="ECO:0000256" key="2">
    <source>
        <dbReference type="ARBA" id="ARBA00007448"/>
    </source>
</evidence>
<feature type="coiled-coil region" evidence="8">
    <location>
        <begin position="453"/>
        <end position="480"/>
    </location>
</feature>
<evidence type="ECO:0000313" key="11">
    <source>
        <dbReference type="EMBL" id="KAJ4973018.1"/>
    </source>
</evidence>
<dbReference type="InterPro" id="IPR050747">
    <property type="entry name" value="Mitochondrial_chaperone_BCS1"/>
</dbReference>
<organism evidence="11 12">
    <name type="scientific">Protea cynaroides</name>
    <dbReference type="NCBI Taxonomy" id="273540"/>
    <lineage>
        <taxon>Eukaryota</taxon>
        <taxon>Viridiplantae</taxon>
        <taxon>Streptophyta</taxon>
        <taxon>Embryophyta</taxon>
        <taxon>Tracheophyta</taxon>
        <taxon>Spermatophyta</taxon>
        <taxon>Magnoliopsida</taxon>
        <taxon>Proteales</taxon>
        <taxon>Proteaceae</taxon>
        <taxon>Protea</taxon>
    </lineage>
</organism>
<dbReference type="Pfam" id="PF14363">
    <property type="entry name" value="AAA_assoc"/>
    <property type="match status" value="1"/>
</dbReference>
<evidence type="ECO:0000256" key="4">
    <source>
        <dbReference type="ARBA" id="ARBA00022840"/>
    </source>
</evidence>
<keyword evidence="8" id="KW-0175">Coiled coil</keyword>
<evidence type="ECO:0000313" key="12">
    <source>
        <dbReference type="Proteomes" id="UP001141806"/>
    </source>
</evidence>
<dbReference type="InterPro" id="IPR003960">
    <property type="entry name" value="ATPase_AAA_CS"/>
</dbReference>
<dbReference type="Proteomes" id="UP001141806">
    <property type="component" value="Unassembled WGS sequence"/>
</dbReference>
<evidence type="ECO:0000256" key="1">
    <source>
        <dbReference type="ARBA" id="ARBA00001946"/>
    </source>
</evidence>
<dbReference type="SMART" id="SM00382">
    <property type="entry name" value="AAA"/>
    <property type="match status" value="1"/>
</dbReference>
<dbReference type="PROSITE" id="PS00674">
    <property type="entry name" value="AAA"/>
    <property type="match status" value="1"/>
</dbReference>
<dbReference type="InterPro" id="IPR003593">
    <property type="entry name" value="AAA+_ATPase"/>
</dbReference>
<keyword evidence="3 7" id="KW-0547">Nucleotide-binding</keyword>
<dbReference type="FunFam" id="3.40.50.300:FF:001122">
    <property type="entry name" value="AAA-ATPase ASD, mitochondrial"/>
    <property type="match status" value="1"/>
</dbReference>
<evidence type="ECO:0000256" key="5">
    <source>
        <dbReference type="ARBA" id="ARBA00022842"/>
    </source>
</evidence>
<keyword evidence="4 7" id="KW-0067">ATP-binding</keyword>
<accession>A0A9Q0QV29</accession>
<dbReference type="PANTHER" id="PTHR23070">
    <property type="entry name" value="BCS1 AAA-TYPE ATPASE"/>
    <property type="match status" value="1"/>
</dbReference>
<dbReference type="SUPFAM" id="SSF52540">
    <property type="entry name" value="P-loop containing nucleoside triphosphate hydrolases"/>
    <property type="match status" value="1"/>
</dbReference>
<evidence type="ECO:0000256" key="6">
    <source>
        <dbReference type="ARBA" id="ARBA00049360"/>
    </source>
</evidence>
<keyword evidence="12" id="KW-1185">Reference proteome</keyword>
<dbReference type="Gene3D" id="6.10.280.40">
    <property type="match status" value="1"/>
</dbReference>
<dbReference type="Gene3D" id="3.40.50.300">
    <property type="entry name" value="P-loop containing nucleotide triphosphate hydrolases"/>
    <property type="match status" value="1"/>
</dbReference>
<evidence type="ECO:0000259" key="10">
    <source>
        <dbReference type="SMART" id="SM00382"/>
    </source>
</evidence>
<evidence type="ECO:0000256" key="7">
    <source>
        <dbReference type="RuleBase" id="RU003651"/>
    </source>
</evidence>